<dbReference type="Proteomes" id="UP000002899">
    <property type="component" value="Chromosome IV"/>
</dbReference>
<dbReference type="RefSeq" id="XP_012650414.1">
    <property type="nucleotide sequence ID" value="XM_012794960.1"/>
</dbReference>
<gene>
    <name evidence="1" type="ORF">BmR1_04g09150</name>
</gene>
<keyword evidence="2" id="KW-1185">Reference proteome</keyword>
<dbReference type="AlphaFoldDB" id="I7IT08"/>
<dbReference type="GeneID" id="24426460"/>
<reference evidence="1 2" key="2">
    <citation type="journal article" date="2013" name="PLoS ONE">
        <title>Whole genome mapping and re-organization of the nuclear and mitochondrial genomes of Babesia microti isolates.</title>
        <authorList>
            <person name="Cornillot E."/>
            <person name="Dassouli A."/>
            <person name="Garg A."/>
            <person name="Pachikara N."/>
            <person name="Randazzo S."/>
            <person name="Depoix D."/>
            <person name="Carcy B."/>
            <person name="Delbecq S."/>
            <person name="Frutos R."/>
            <person name="Silva J.C."/>
            <person name="Sutton R."/>
            <person name="Krause P.J."/>
            <person name="Mamoun C.B."/>
        </authorList>
    </citation>
    <scope>NUCLEOTIDE SEQUENCE [LARGE SCALE GENOMIC DNA]</scope>
    <source>
        <strain evidence="1 2">RI</strain>
    </source>
</reference>
<evidence type="ECO:0000313" key="1">
    <source>
        <dbReference type="EMBL" id="CCF76006.1"/>
    </source>
</evidence>
<name>I7IT08_BABMR</name>
<evidence type="ECO:0000313" key="2">
    <source>
        <dbReference type="Proteomes" id="UP000002899"/>
    </source>
</evidence>
<reference evidence="1 2" key="1">
    <citation type="journal article" date="2012" name="Nucleic Acids Res.">
        <title>Sequencing of the smallest Apicomplexan genome from the human pathogen Babesia microti.</title>
        <authorList>
            <person name="Cornillot E."/>
            <person name="Hadj-Kaddour K."/>
            <person name="Dassouli A."/>
            <person name="Noel B."/>
            <person name="Ranwez V."/>
            <person name="Vacherie B."/>
            <person name="Augagneur Y."/>
            <person name="Bres V."/>
            <person name="Duclos A."/>
            <person name="Randazzo S."/>
            <person name="Carcy B."/>
            <person name="Debierre-Grockiego F."/>
            <person name="Delbecq S."/>
            <person name="Moubri-Menage K."/>
            <person name="Shams-Eldin H."/>
            <person name="Usmani-Brown S."/>
            <person name="Bringaud F."/>
            <person name="Wincker P."/>
            <person name="Vivares C.P."/>
            <person name="Schwarz R.T."/>
            <person name="Schetters T.P."/>
            <person name="Krause P.J."/>
            <person name="Gorenflot A."/>
            <person name="Berry V."/>
            <person name="Barbe V."/>
            <person name="Ben Mamoun C."/>
        </authorList>
    </citation>
    <scope>NUCLEOTIDE SEQUENCE [LARGE SCALE GENOMIC DNA]</scope>
    <source>
        <strain evidence="1 2">RI</strain>
    </source>
</reference>
<dbReference type="VEuPathDB" id="PiroplasmaDB:BmR1_04g09150"/>
<reference evidence="1 2" key="3">
    <citation type="journal article" date="2016" name="Sci. Rep.">
        <title>Genome-wide diversity and gene expression profiling of Babesia microti isolates identify polymorphic genes that mediate host-pathogen interactions.</title>
        <authorList>
            <person name="Silva J.C."/>
            <person name="Cornillot E."/>
            <person name="McCracken C."/>
            <person name="Usmani-Brown S."/>
            <person name="Dwivedi A."/>
            <person name="Ifeonu O.O."/>
            <person name="Crabtree J."/>
            <person name="Gotia H.T."/>
            <person name="Virji A.Z."/>
            <person name="Reynes C."/>
            <person name="Colinge J."/>
            <person name="Kumar V."/>
            <person name="Lawres L."/>
            <person name="Pazzi J.E."/>
            <person name="Pablo J.V."/>
            <person name="Hung C."/>
            <person name="Brancato J."/>
            <person name="Kumari P."/>
            <person name="Orvis J."/>
            <person name="Tretina K."/>
            <person name="Chibucos M."/>
            <person name="Ott S."/>
            <person name="Sadzewicz L."/>
            <person name="Sengamalay N."/>
            <person name="Shetty A.C."/>
            <person name="Su Q."/>
            <person name="Tallon L."/>
            <person name="Fraser C.M."/>
            <person name="Frutos R."/>
            <person name="Molina D.M."/>
            <person name="Krause P.J."/>
            <person name="Ben Mamoun C."/>
        </authorList>
    </citation>
    <scope>NUCLEOTIDE SEQUENCE [LARGE SCALE GENOMIC DNA]</scope>
    <source>
        <strain evidence="1 2">RI</strain>
    </source>
</reference>
<protein>
    <submittedName>
        <fullName evidence="1">Uncharacterized protein</fullName>
    </submittedName>
</protein>
<proteinExistence type="predicted"/>
<sequence>MKLVKIPTIFAIYGLTTLLFDISYCTDTLDLQHDDGNGGNEGATGKELSTRDNNITFELSQDSLPLAQTIFKGSQIVINPLISNRIISWDGYFYFELPSNAYDTSIYLDCIYNRQIMITISFFLIVDTNPMKMKLSYNESEILEFPHDFRFPKWMTGFRGRTFVERLNRIVPYIDVDLTQNELHDSLTYIDGYFGYIHDQYDTKYLIRSISYGDKKVDIKPASDVLLYILPVGYMKFTIRIHLRATPMGLFKEVAKWDMTMEDITQVPEWILNADNRFSSMIFNHPLPLTLDLSSETLEHSVLNTYYNTICWSRRYYHSFIGYLKWHDFYSYKLPRDMVLEEIWIYPIGNNQILLIYYGYNYNLKRTQEIDPSIITFPDDYTPPQWIKDINPYFFDKVKIPIEFIELDFTKDELPQQLKYSQSFETVDITIDKEYSESIRIGKILLIDGEKSYIVPKHHIITKIILTVSANKIRTTLFYYEMSDQAKILTKDFYTELSSDFLPPKWIQTLDLSSEILEHSILRSAYYNTIHLSIEYENNDNFIGYLKWHDFYSYKLPRDTPLRDIWIYPIGNNQILLTYNGYNYNLKRTQEIDPSIITFPDDYTPPQWIKDINPYFFDKVKIPIEFIELDFTKDELPQQLKYFQGFETVDITIDKEHSKSIRIGKILLIDGEKSYIVPKHHIITKIILTVSANKIRTTLFYYEMAYQAEILTKDFYTELSSDFLPPKWIQTLEAFMECFNSNERILSLQLANDDLPPEIILSKADDGVKLQLNYVHADNVIISSVSFGENHILTVPSDSFVNAIYVIVADNQITIKIKYNESNGTLTSFTKELGQISDIKVPLWLKNNLVT</sequence>
<organism evidence="1 2">
    <name type="scientific">Babesia microti (strain RI)</name>
    <dbReference type="NCBI Taxonomy" id="1133968"/>
    <lineage>
        <taxon>Eukaryota</taxon>
        <taxon>Sar</taxon>
        <taxon>Alveolata</taxon>
        <taxon>Apicomplexa</taxon>
        <taxon>Aconoidasida</taxon>
        <taxon>Piroplasmida</taxon>
        <taxon>Babesiidae</taxon>
        <taxon>Babesia</taxon>
    </lineage>
</organism>
<dbReference type="KEGG" id="bmic:BmR1_04g09150"/>
<dbReference type="EMBL" id="LN871599">
    <property type="protein sequence ID" value="CCF76006.1"/>
    <property type="molecule type" value="Genomic_DNA"/>
</dbReference>
<accession>I7IT08</accession>